<protein>
    <submittedName>
        <fullName evidence="1">Uncharacterized protein</fullName>
    </submittedName>
</protein>
<dbReference type="EMBL" id="AFPZ01000103">
    <property type="protein sequence ID" value="EGQ21466.1"/>
    <property type="molecule type" value="Genomic_DNA"/>
</dbReference>
<name>F9DWV7_9BACL</name>
<evidence type="ECO:0000313" key="2">
    <source>
        <dbReference type="Proteomes" id="UP000005316"/>
    </source>
</evidence>
<dbReference type="eggNOG" id="ENOG50330T9">
    <property type="taxonomic scope" value="Bacteria"/>
</dbReference>
<gene>
    <name evidence="1" type="ORF">HMPREF9372_3288</name>
</gene>
<dbReference type="Proteomes" id="UP000005316">
    <property type="component" value="Unassembled WGS sequence"/>
</dbReference>
<sequence>MLPKKESRMVMSEQKYTMYVSVTNQQVLIDPHASPWEYKVEVSKEAYPVFERLFAQMDRLEFRNFLRSHLPYIPYHYDRDNHDIDRRMMKVYALIHEYTDDESKRFIEKLPFFR</sequence>
<evidence type="ECO:0000313" key="1">
    <source>
        <dbReference type="EMBL" id="EGQ21466.1"/>
    </source>
</evidence>
<dbReference type="HOGENOM" id="CLU_164656_0_0_9"/>
<proteinExistence type="predicted"/>
<dbReference type="AlphaFoldDB" id="F9DWV7"/>
<organism evidence="1 2">
    <name type="scientific">Sporosarcina newyorkensis 2681</name>
    <dbReference type="NCBI Taxonomy" id="1027292"/>
    <lineage>
        <taxon>Bacteria</taxon>
        <taxon>Bacillati</taxon>
        <taxon>Bacillota</taxon>
        <taxon>Bacilli</taxon>
        <taxon>Bacillales</taxon>
        <taxon>Caryophanaceae</taxon>
        <taxon>Sporosarcina</taxon>
    </lineage>
</organism>
<comment type="caution">
    <text evidence="1">The sequence shown here is derived from an EMBL/GenBank/DDBJ whole genome shotgun (WGS) entry which is preliminary data.</text>
</comment>
<accession>F9DWV7</accession>
<dbReference type="STRING" id="759851.SAMN04244570_3066"/>
<reference evidence="1 2" key="1">
    <citation type="submission" date="2011-04" db="EMBL/GenBank/DDBJ databases">
        <authorList>
            <person name="Muzny D."/>
            <person name="Qin X."/>
            <person name="Deng J."/>
            <person name="Jiang H."/>
            <person name="Liu Y."/>
            <person name="Qu J."/>
            <person name="Song X.-Z."/>
            <person name="Zhang L."/>
            <person name="Thornton R."/>
            <person name="Coyle M."/>
            <person name="Francisco L."/>
            <person name="Jackson L."/>
            <person name="Javaid M."/>
            <person name="Korchina V."/>
            <person name="Kovar C."/>
            <person name="Mata R."/>
            <person name="Mathew T."/>
            <person name="Ngo R."/>
            <person name="Nguyen L."/>
            <person name="Nguyen N."/>
            <person name="Okwuonu G."/>
            <person name="Ongeri F."/>
            <person name="Pham C."/>
            <person name="Simmons D."/>
            <person name="Wilczek-Boney K."/>
            <person name="Hale W."/>
            <person name="Jakkamsetti A."/>
            <person name="Pham P."/>
            <person name="Ruth R."/>
            <person name="San Lucas F."/>
            <person name="Warren J."/>
            <person name="Zhang J."/>
            <person name="Zhao Z."/>
            <person name="Zhou C."/>
            <person name="Zhu D."/>
            <person name="Lee S."/>
            <person name="Bess C."/>
            <person name="Blankenburg K."/>
            <person name="Forbes L."/>
            <person name="Fu Q."/>
            <person name="Gubbala S."/>
            <person name="Hirani K."/>
            <person name="Jayaseelan J.C."/>
            <person name="Lara F."/>
            <person name="Munidasa M."/>
            <person name="Palculict T."/>
            <person name="Patil S."/>
            <person name="Pu L.-L."/>
            <person name="Saada N."/>
            <person name="Tang L."/>
            <person name="Weissenberger G."/>
            <person name="Zhu Y."/>
            <person name="Hemphill L."/>
            <person name="Shang Y."/>
            <person name="Youmans B."/>
            <person name="Ayvaz T."/>
            <person name="Ross M."/>
            <person name="Santibanez J."/>
            <person name="Aqrawi P."/>
            <person name="Gross S."/>
            <person name="Joshi V."/>
            <person name="Fowler G."/>
            <person name="Nazareth L."/>
            <person name="Reid J."/>
            <person name="Worley K."/>
            <person name="Petrosino J."/>
            <person name="Highlander S."/>
            <person name="Gibbs R."/>
        </authorList>
    </citation>
    <scope>NUCLEOTIDE SEQUENCE [LARGE SCALE GENOMIC DNA]</scope>
    <source>
        <strain evidence="1 2">2681</strain>
    </source>
</reference>